<dbReference type="EMBL" id="CP002417">
    <property type="protein sequence ID" value="ADU36007.1"/>
    <property type="molecule type" value="Genomic_DNA"/>
</dbReference>
<dbReference type="OrthoDB" id="5298561at2"/>
<keyword evidence="2" id="KW-0732">Signal</keyword>
<dbReference type="RefSeq" id="WP_013540246.1">
    <property type="nucleotide sequence ID" value="NC_014931.1"/>
</dbReference>
<organism evidence="3 4">
    <name type="scientific">Variovorax paradoxus (strain EPS)</name>
    <dbReference type="NCBI Taxonomy" id="595537"/>
    <lineage>
        <taxon>Bacteria</taxon>
        <taxon>Pseudomonadati</taxon>
        <taxon>Pseudomonadota</taxon>
        <taxon>Betaproteobacteria</taxon>
        <taxon>Burkholderiales</taxon>
        <taxon>Comamonadaceae</taxon>
        <taxon>Variovorax</taxon>
    </lineage>
</organism>
<gene>
    <name evidence="3" type="ordered locus">Varpa_1797</name>
</gene>
<evidence type="ECO:0000256" key="2">
    <source>
        <dbReference type="SAM" id="SignalP"/>
    </source>
</evidence>
<dbReference type="KEGG" id="vpe:Varpa_1797"/>
<proteinExistence type="predicted"/>
<dbReference type="eggNOG" id="ENOG5032QZV">
    <property type="taxonomic scope" value="Bacteria"/>
</dbReference>
<feature type="signal peptide" evidence="2">
    <location>
        <begin position="1"/>
        <end position="21"/>
    </location>
</feature>
<evidence type="ECO:0000313" key="4">
    <source>
        <dbReference type="Proteomes" id="UP000008917"/>
    </source>
</evidence>
<evidence type="ECO:0000313" key="3">
    <source>
        <dbReference type="EMBL" id="ADU36007.1"/>
    </source>
</evidence>
<name>E6V6Q1_VARPE</name>
<evidence type="ECO:0000256" key="1">
    <source>
        <dbReference type="SAM" id="MobiDB-lite"/>
    </source>
</evidence>
<accession>E6V6Q1</accession>
<feature type="region of interest" description="Disordered" evidence="1">
    <location>
        <begin position="55"/>
        <end position="134"/>
    </location>
</feature>
<dbReference type="STRING" id="595537.Varpa_1797"/>
<dbReference type="AlphaFoldDB" id="E6V6Q1"/>
<feature type="compositionally biased region" description="Basic and acidic residues" evidence="1">
    <location>
        <begin position="85"/>
        <end position="116"/>
    </location>
</feature>
<sequence length="170" mass="18113">MKTASLIFLAGSLLAALPASSQERVWRCGNEYTNNATIAQQKGCKVMEGGNVTVVQGGGGTTKSSSSGSSGASAARAPAGSPRVEGVDQRARDGEARSVLESELKKAEARQAELQKDYNNGEPEKQGSEGRNYQKYLDRVAEMKAELARNESDIAGIRREIGRLPTNKPQ</sequence>
<reference evidence="4" key="1">
    <citation type="submission" date="2010-12" db="EMBL/GenBank/DDBJ databases">
        <title>Complete sequence of Variovorax paradoxus EPS.</title>
        <authorList>
            <consortium name="US DOE Joint Genome Institute"/>
            <person name="Lucas S."/>
            <person name="Copeland A."/>
            <person name="Lapidus A."/>
            <person name="Cheng J.-F."/>
            <person name="Goodwin L."/>
            <person name="Pitluck S."/>
            <person name="Teshima H."/>
            <person name="Detter J.C."/>
            <person name="Han C."/>
            <person name="Tapia R."/>
            <person name="Land M."/>
            <person name="Hauser L."/>
            <person name="Kyrpides N."/>
            <person name="Ivanova N."/>
            <person name="Ovchinnikova G."/>
            <person name="Orwin P."/>
            <person name="Han J.-I.G."/>
            <person name="Woyke T."/>
        </authorList>
    </citation>
    <scope>NUCLEOTIDE SEQUENCE [LARGE SCALE GENOMIC DNA]</scope>
    <source>
        <strain evidence="4">EPS</strain>
    </source>
</reference>
<dbReference type="HOGENOM" id="CLU_099362_0_0_4"/>
<feature type="chain" id="PRO_5003213081" evidence="2">
    <location>
        <begin position="22"/>
        <end position="170"/>
    </location>
</feature>
<feature type="compositionally biased region" description="Low complexity" evidence="1">
    <location>
        <begin position="62"/>
        <end position="83"/>
    </location>
</feature>
<reference evidence="3 4" key="2">
    <citation type="journal article" date="2013" name="Genome Announc.">
        <title>Genome of the Root-Associated Plant Growth-Promoting Bacterium Variovorax paradoxus Strain EPS.</title>
        <authorList>
            <person name="Han J.I."/>
            <person name="Spain J.C."/>
            <person name="Leadbetter J.R."/>
            <person name="Ovchinnikova G."/>
            <person name="Goodwin L.A."/>
            <person name="Han C.S."/>
            <person name="Woyke T."/>
            <person name="Davenport K.W."/>
            <person name="Orwin P.M."/>
        </authorList>
    </citation>
    <scope>NUCLEOTIDE SEQUENCE [LARGE SCALE GENOMIC DNA]</scope>
    <source>
        <strain evidence="3 4">EPS</strain>
    </source>
</reference>
<dbReference type="Proteomes" id="UP000008917">
    <property type="component" value="Chromosome"/>
</dbReference>
<protein>
    <submittedName>
        <fullName evidence="3">Uncharacterized protein</fullName>
    </submittedName>
</protein>